<feature type="binding site" evidence="11">
    <location>
        <begin position="328"/>
        <end position="329"/>
    </location>
    <ligand>
        <name>FMN</name>
        <dbReference type="ChEBI" id="CHEBI:58210"/>
    </ligand>
</feature>
<feature type="active site" description="Nucleophile" evidence="11">
    <location>
        <position position="182"/>
    </location>
</feature>
<evidence type="ECO:0000313" key="14">
    <source>
        <dbReference type="Proteomes" id="UP000545493"/>
    </source>
</evidence>
<evidence type="ECO:0000256" key="8">
    <source>
        <dbReference type="ARBA" id="ARBA00023002"/>
    </source>
</evidence>
<dbReference type="GO" id="GO:0044205">
    <property type="term" value="P:'de novo' UMP biosynthetic process"/>
    <property type="evidence" value="ECO:0007669"/>
    <property type="project" value="UniProtKB-UniRule"/>
</dbReference>
<dbReference type="UniPathway" id="UPA00070">
    <property type="reaction ID" value="UER00946"/>
</dbReference>
<dbReference type="NCBIfam" id="TIGR01036">
    <property type="entry name" value="pyrD_sub2"/>
    <property type="match status" value="1"/>
</dbReference>
<evidence type="ECO:0000256" key="9">
    <source>
        <dbReference type="ARBA" id="ARBA00023136"/>
    </source>
</evidence>
<feature type="binding site" evidence="11">
    <location>
        <position position="92"/>
    </location>
    <ligand>
        <name>FMN</name>
        <dbReference type="ChEBI" id="CHEBI:58210"/>
    </ligand>
</feature>
<feature type="binding site" evidence="11">
    <location>
        <position position="184"/>
    </location>
    <ligand>
        <name>substrate</name>
    </ligand>
</feature>
<name>A0A7X5URH2_9PSEU</name>
<evidence type="ECO:0000256" key="2">
    <source>
        <dbReference type="ARBA" id="ARBA00004370"/>
    </source>
</evidence>
<keyword evidence="7 11" id="KW-0665">Pyrimidine biosynthesis</keyword>
<dbReference type="EMBL" id="JAAOYM010000001">
    <property type="protein sequence ID" value="NIJ12810.1"/>
    <property type="molecule type" value="Genomic_DNA"/>
</dbReference>
<evidence type="ECO:0000256" key="5">
    <source>
        <dbReference type="ARBA" id="ARBA00022630"/>
    </source>
</evidence>
<keyword evidence="11" id="KW-1003">Cell membrane</keyword>
<feature type="binding site" evidence="11">
    <location>
        <begin position="254"/>
        <end position="255"/>
    </location>
    <ligand>
        <name>substrate</name>
    </ligand>
</feature>
<comment type="caution">
    <text evidence="13">The sequence shown here is derived from an EMBL/GenBank/DDBJ whole genome shotgun (WGS) entry which is preliminary data.</text>
</comment>
<dbReference type="PROSITE" id="PS00911">
    <property type="entry name" value="DHODEHASE_1"/>
    <property type="match status" value="1"/>
</dbReference>
<dbReference type="RefSeq" id="WP_167172097.1">
    <property type="nucleotide sequence ID" value="NZ_JAAOYM010000001.1"/>
</dbReference>
<dbReference type="PANTHER" id="PTHR48109:SF4">
    <property type="entry name" value="DIHYDROOROTATE DEHYDROGENASE (QUINONE), MITOCHONDRIAL"/>
    <property type="match status" value="1"/>
</dbReference>
<evidence type="ECO:0000256" key="11">
    <source>
        <dbReference type="HAMAP-Rule" id="MF_00225"/>
    </source>
</evidence>
<dbReference type="Gene3D" id="3.20.20.70">
    <property type="entry name" value="Aldolase class I"/>
    <property type="match status" value="1"/>
</dbReference>
<dbReference type="EC" id="1.3.5.2" evidence="11"/>
<feature type="binding site" evidence="11">
    <location>
        <position position="72"/>
    </location>
    <ligand>
        <name>substrate</name>
    </ligand>
</feature>
<dbReference type="InterPro" id="IPR005720">
    <property type="entry name" value="Dihydroorotate_DH_cat"/>
</dbReference>
<feature type="binding site" evidence="11">
    <location>
        <position position="253"/>
    </location>
    <ligand>
        <name>FMN</name>
        <dbReference type="ChEBI" id="CHEBI:58210"/>
    </ligand>
</feature>
<evidence type="ECO:0000256" key="4">
    <source>
        <dbReference type="ARBA" id="ARBA00005359"/>
    </source>
</evidence>
<feature type="binding site" evidence="11">
    <location>
        <begin position="68"/>
        <end position="72"/>
    </location>
    <ligand>
        <name>FMN</name>
        <dbReference type="ChEBI" id="CHEBI:58210"/>
    </ligand>
</feature>
<dbReference type="InterPro" id="IPR001295">
    <property type="entry name" value="Dihydroorotate_DH_CS"/>
</dbReference>
<comment type="subcellular location">
    <subcellularLocation>
        <location evidence="11">Cell membrane</location>
        <topology evidence="11">Peripheral membrane protein</topology>
    </subcellularLocation>
    <subcellularLocation>
        <location evidence="2">Membrane</location>
    </subcellularLocation>
</comment>
<feature type="binding site" evidence="11">
    <location>
        <position position="307"/>
    </location>
    <ligand>
        <name>FMN</name>
        <dbReference type="ChEBI" id="CHEBI:58210"/>
    </ligand>
</feature>
<comment type="cofactor">
    <cofactor evidence="11">
        <name>FMN</name>
        <dbReference type="ChEBI" id="CHEBI:58210"/>
    </cofactor>
    <text evidence="11">Binds 1 FMN per subunit.</text>
</comment>
<comment type="function">
    <text evidence="1 11">Catalyzes the conversion of dihydroorotate to orotate with quinone as electron acceptor.</text>
</comment>
<keyword evidence="8 11" id="KW-0560">Oxidoreductase</keyword>
<accession>A0A7X5URH2</accession>
<dbReference type="InterPro" id="IPR005719">
    <property type="entry name" value="Dihydroorotate_DH_2"/>
</dbReference>
<dbReference type="InterPro" id="IPR012135">
    <property type="entry name" value="Dihydroorotate_DH_1_2"/>
</dbReference>
<dbReference type="InterPro" id="IPR050074">
    <property type="entry name" value="DHO_dehydrogenase"/>
</dbReference>
<evidence type="ECO:0000256" key="3">
    <source>
        <dbReference type="ARBA" id="ARBA00005161"/>
    </source>
</evidence>
<dbReference type="InterPro" id="IPR013785">
    <property type="entry name" value="Aldolase_TIM"/>
</dbReference>
<dbReference type="Pfam" id="PF01180">
    <property type="entry name" value="DHO_dh"/>
    <property type="match status" value="1"/>
</dbReference>
<keyword evidence="14" id="KW-1185">Reference proteome</keyword>
<comment type="pathway">
    <text evidence="3 11">Pyrimidine metabolism; UMP biosynthesis via de novo pathway; orotate from (S)-dihydroorotate (quinone route): step 1/1.</text>
</comment>
<feature type="binding site" evidence="11">
    <location>
        <position position="225"/>
    </location>
    <ligand>
        <name>FMN</name>
        <dbReference type="ChEBI" id="CHEBI:58210"/>
    </ligand>
</feature>
<proteinExistence type="inferred from homology"/>
<dbReference type="SUPFAM" id="SSF51395">
    <property type="entry name" value="FMN-linked oxidoreductases"/>
    <property type="match status" value="1"/>
</dbReference>
<comment type="similarity">
    <text evidence="4 11">Belongs to the dihydroorotate dehydrogenase family. Type 2 subfamily.</text>
</comment>
<dbReference type="GO" id="GO:0005737">
    <property type="term" value="C:cytoplasm"/>
    <property type="evidence" value="ECO:0007669"/>
    <property type="project" value="InterPro"/>
</dbReference>
<feature type="binding site" evidence="11">
    <location>
        <position position="278"/>
    </location>
    <ligand>
        <name>FMN</name>
        <dbReference type="ChEBI" id="CHEBI:58210"/>
    </ligand>
</feature>
<evidence type="ECO:0000256" key="1">
    <source>
        <dbReference type="ARBA" id="ARBA00003125"/>
    </source>
</evidence>
<dbReference type="Proteomes" id="UP000545493">
    <property type="component" value="Unassembled WGS sequence"/>
</dbReference>
<evidence type="ECO:0000259" key="12">
    <source>
        <dbReference type="Pfam" id="PF01180"/>
    </source>
</evidence>
<dbReference type="GO" id="GO:0006207">
    <property type="term" value="P:'de novo' pyrimidine nucleobase biosynthetic process"/>
    <property type="evidence" value="ECO:0007669"/>
    <property type="project" value="UniProtKB-UniRule"/>
</dbReference>
<evidence type="ECO:0000256" key="6">
    <source>
        <dbReference type="ARBA" id="ARBA00022643"/>
    </source>
</evidence>
<dbReference type="NCBIfam" id="NF003652">
    <property type="entry name" value="PRK05286.2-5"/>
    <property type="match status" value="1"/>
</dbReference>
<dbReference type="GO" id="GO:0005886">
    <property type="term" value="C:plasma membrane"/>
    <property type="evidence" value="ECO:0007669"/>
    <property type="project" value="UniProtKB-SubCell"/>
</dbReference>
<keyword evidence="5 11" id="KW-0285">Flavoprotein</keyword>
<keyword evidence="6 11" id="KW-0288">FMN</keyword>
<reference evidence="13 14" key="1">
    <citation type="submission" date="2020-03" db="EMBL/GenBank/DDBJ databases">
        <title>Sequencing the genomes of 1000 actinobacteria strains.</title>
        <authorList>
            <person name="Klenk H.-P."/>
        </authorList>
    </citation>
    <scope>NUCLEOTIDE SEQUENCE [LARGE SCALE GENOMIC DNA]</scope>
    <source>
        <strain evidence="13 14">DSM 45685</strain>
    </source>
</reference>
<dbReference type="CDD" id="cd04738">
    <property type="entry name" value="DHOD_2_like"/>
    <property type="match status" value="1"/>
</dbReference>
<comment type="subunit">
    <text evidence="11">Monomer.</text>
</comment>
<feature type="binding site" evidence="11">
    <location>
        <position position="179"/>
    </location>
    <ligand>
        <name>substrate</name>
    </ligand>
</feature>
<dbReference type="PROSITE" id="PS00912">
    <property type="entry name" value="DHODEHASE_2"/>
    <property type="match status" value="1"/>
</dbReference>
<organism evidence="13 14">
    <name type="scientific">Saccharomonospora amisosensis</name>
    <dbReference type="NCBI Taxonomy" id="1128677"/>
    <lineage>
        <taxon>Bacteria</taxon>
        <taxon>Bacillati</taxon>
        <taxon>Actinomycetota</taxon>
        <taxon>Actinomycetes</taxon>
        <taxon>Pseudonocardiales</taxon>
        <taxon>Pseudonocardiaceae</taxon>
        <taxon>Saccharomonospora</taxon>
    </lineage>
</organism>
<comment type="catalytic activity">
    <reaction evidence="10 11">
        <text>(S)-dihydroorotate + a quinone = orotate + a quinol</text>
        <dbReference type="Rhea" id="RHEA:30187"/>
        <dbReference type="ChEBI" id="CHEBI:24646"/>
        <dbReference type="ChEBI" id="CHEBI:30839"/>
        <dbReference type="ChEBI" id="CHEBI:30864"/>
        <dbReference type="ChEBI" id="CHEBI:132124"/>
        <dbReference type="EC" id="1.3.5.2"/>
    </reaction>
</comment>
<evidence type="ECO:0000313" key="13">
    <source>
        <dbReference type="EMBL" id="NIJ12810.1"/>
    </source>
</evidence>
<feature type="domain" description="Dihydroorotate dehydrogenase catalytic" evidence="12">
    <location>
        <begin position="53"/>
        <end position="347"/>
    </location>
</feature>
<dbReference type="PANTHER" id="PTHR48109">
    <property type="entry name" value="DIHYDROOROTATE DEHYDROGENASE (QUINONE), MITOCHONDRIAL-RELATED"/>
    <property type="match status" value="1"/>
</dbReference>
<evidence type="ECO:0000256" key="10">
    <source>
        <dbReference type="ARBA" id="ARBA00048639"/>
    </source>
</evidence>
<protein>
    <recommendedName>
        <fullName evidence="11">Dihydroorotate dehydrogenase (quinone)</fullName>
        <ecNumber evidence="11">1.3.5.2</ecNumber>
    </recommendedName>
    <alternativeName>
        <fullName evidence="11">DHOdehase</fullName>
        <shortName evidence="11">DHOD</shortName>
        <shortName evidence="11">DHODase</shortName>
    </alternativeName>
    <alternativeName>
        <fullName evidence="11">Dihydroorotate oxidase</fullName>
    </alternativeName>
</protein>
<feature type="binding site" evidence="11">
    <location>
        <position position="146"/>
    </location>
    <ligand>
        <name>FMN</name>
        <dbReference type="ChEBI" id="CHEBI:58210"/>
    </ligand>
</feature>
<dbReference type="PIRSF" id="PIRSF000164">
    <property type="entry name" value="DHO_oxidase"/>
    <property type="match status" value="1"/>
</dbReference>
<feature type="binding site" evidence="11">
    <location>
        <position position="179"/>
    </location>
    <ligand>
        <name>FMN</name>
        <dbReference type="ChEBI" id="CHEBI:58210"/>
    </ligand>
</feature>
<sequence>MLFDRILRPALYRLGGGDAETVHDRTVRVLARAAALPPVLTALHRRYGVDAPVSMFGLRFPNRVGLAAGMDKDGRALAAWPALGFGFVEVGTVTKLAQPGNPRPRLFTLPRSEAVINRMGFNNAGAEALARQLAAHGKPAVPLGVSIGKSKVTPLQDAVADYCSSLTTLYPYADYFAVNVSSPNTPGLRSLQDRTALTELLERLHDTTVGLAGAAGRAPTPLLVKVSPDLTDNALAELLEVCLEHHVAGIVATNTTLGRSGIVAEEKHVAEQRGGLSGRPLTERARAVVRFVHTEAGDRLPVIGVGGIVSPDDAERMIDAGAGLVQLYTGFALHGPGLVLRVNRALAARHGVAC</sequence>
<keyword evidence="9 11" id="KW-0472">Membrane</keyword>
<dbReference type="HAMAP" id="MF_00225">
    <property type="entry name" value="DHO_dh_type2"/>
    <property type="match status" value="1"/>
</dbReference>
<gene>
    <name evidence="11" type="primary">pyrD</name>
    <name evidence="13" type="ORF">FHU38_003154</name>
</gene>
<evidence type="ECO:0000256" key="7">
    <source>
        <dbReference type="ARBA" id="ARBA00022975"/>
    </source>
</evidence>
<dbReference type="GO" id="GO:0106430">
    <property type="term" value="F:dihydroorotate dehydrogenase (quinone) activity"/>
    <property type="evidence" value="ECO:0007669"/>
    <property type="project" value="UniProtKB-EC"/>
</dbReference>
<feature type="binding site" evidence="11">
    <location>
        <begin position="117"/>
        <end position="121"/>
    </location>
    <ligand>
        <name>substrate</name>
    </ligand>
</feature>
<dbReference type="AlphaFoldDB" id="A0A7X5URH2"/>